<organism evidence="1 2">
    <name type="scientific">Candidatus Mediterraneibacter gallistercoris</name>
    <dbReference type="NCBI Taxonomy" id="2838671"/>
    <lineage>
        <taxon>Bacteria</taxon>
        <taxon>Bacillati</taxon>
        <taxon>Bacillota</taxon>
        <taxon>Clostridia</taxon>
        <taxon>Lachnospirales</taxon>
        <taxon>Lachnospiraceae</taxon>
        <taxon>Mediterraneibacter</taxon>
    </lineage>
</organism>
<reference evidence="1" key="2">
    <citation type="submission" date="2021-04" db="EMBL/GenBank/DDBJ databases">
        <authorList>
            <person name="Gilroy R."/>
        </authorList>
    </citation>
    <scope>NUCLEOTIDE SEQUENCE</scope>
    <source>
        <strain evidence="1">CHK165-2605</strain>
    </source>
</reference>
<comment type="caution">
    <text evidence="1">The sequence shown here is derived from an EMBL/GenBank/DDBJ whole genome shotgun (WGS) entry which is preliminary data.</text>
</comment>
<dbReference type="AlphaFoldDB" id="A0A9D2P6V9"/>
<dbReference type="PANTHER" id="PTHR37804:SF1">
    <property type="entry name" value="CDAA REGULATORY PROTEIN CDAR"/>
    <property type="match status" value="1"/>
</dbReference>
<dbReference type="Pfam" id="PF07949">
    <property type="entry name" value="YbbR"/>
    <property type="match status" value="1"/>
</dbReference>
<dbReference type="PANTHER" id="PTHR37804">
    <property type="entry name" value="CDAA REGULATORY PROTEIN CDAR"/>
    <property type="match status" value="1"/>
</dbReference>
<evidence type="ECO:0008006" key="3">
    <source>
        <dbReference type="Google" id="ProtNLM"/>
    </source>
</evidence>
<dbReference type="Gene3D" id="2.170.120.40">
    <property type="entry name" value="YbbR-like domain"/>
    <property type="match status" value="1"/>
</dbReference>
<name>A0A9D2P6V9_9FIRM</name>
<accession>A0A9D2P6V9</accession>
<evidence type="ECO:0000313" key="1">
    <source>
        <dbReference type="EMBL" id="HJC43443.1"/>
    </source>
</evidence>
<reference evidence="1" key="1">
    <citation type="journal article" date="2021" name="PeerJ">
        <title>Extensive microbial diversity within the chicken gut microbiome revealed by metagenomics and culture.</title>
        <authorList>
            <person name="Gilroy R."/>
            <person name="Ravi A."/>
            <person name="Getino M."/>
            <person name="Pursley I."/>
            <person name="Horton D.L."/>
            <person name="Alikhan N.F."/>
            <person name="Baker D."/>
            <person name="Gharbi K."/>
            <person name="Hall N."/>
            <person name="Watson M."/>
            <person name="Adriaenssens E.M."/>
            <person name="Foster-Nyarko E."/>
            <person name="Jarju S."/>
            <person name="Secka A."/>
            <person name="Antonio M."/>
            <person name="Oren A."/>
            <person name="Chaudhuri R.R."/>
            <person name="La Ragione R."/>
            <person name="Hildebrand F."/>
            <person name="Pallen M.J."/>
        </authorList>
    </citation>
    <scope>NUCLEOTIDE SEQUENCE</scope>
    <source>
        <strain evidence="1">CHK165-2605</strain>
    </source>
</reference>
<proteinExistence type="predicted"/>
<feature type="non-terminal residue" evidence="1">
    <location>
        <position position="238"/>
    </location>
</feature>
<dbReference type="InterPro" id="IPR053154">
    <property type="entry name" value="c-di-AMP_regulator"/>
</dbReference>
<gene>
    <name evidence="1" type="ORF">H9756_07160</name>
</gene>
<evidence type="ECO:0000313" key="2">
    <source>
        <dbReference type="Proteomes" id="UP000823895"/>
    </source>
</evidence>
<sequence length="238" mass="25835">MIKQKLTKNFGLKVMAFVFSLFLWLIVVNVDDPVTQQTFSNIPVSLENQDIITQQGNVYQVLDGQNVTAVISARRSVLQDIESDDIIATADVKEMDTDTGLIPVEISVANLTAGRDYQTAASVPNNLRIQVEKSGKKVLSLTASTNDVSTRDGYIIGNTTVSPEKVTITGAESQIEEIDRAVAYVEASGLSKDTDLTAELRLLDKNGNILDQNQLTNNLGEDGITVHLEILGSKSVPL</sequence>
<dbReference type="EMBL" id="DWWI01000154">
    <property type="protein sequence ID" value="HJC43443.1"/>
    <property type="molecule type" value="Genomic_DNA"/>
</dbReference>
<dbReference type="InterPro" id="IPR012505">
    <property type="entry name" value="YbbR"/>
</dbReference>
<dbReference type="Proteomes" id="UP000823895">
    <property type="component" value="Unassembled WGS sequence"/>
</dbReference>
<protein>
    <recommendedName>
        <fullName evidence="3">YbbR-like protein</fullName>
    </recommendedName>
</protein>
<dbReference type="Gene3D" id="2.170.120.30">
    <property type="match status" value="1"/>
</dbReference>